<dbReference type="InterPro" id="IPR023674">
    <property type="entry name" value="Ribosomal_uL1-like"/>
</dbReference>
<dbReference type="InterPro" id="IPR028364">
    <property type="entry name" value="Ribosomal_uL1/biogenesis"/>
</dbReference>
<dbReference type="SUPFAM" id="SSF56808">
    <property type="entry name" value="Ribosomal protein L1"/>
    <property type="match status" value="1"/>
</dbReference>
<dbReference type="FunFam" id="3.40.50.790:FF:000005">
    <property type="entry name" value="50S ribosomal protein L1"/>
    <property type="match status" value="1"/>
</dbReference>
<evidence type="ECO:0000256" key="3">
    <source>
        <dbReference type="ARBA" id="ARBA00023274"/>
    </source>
</evidence>
<protein>
    <recommendedName>
        <fullName evidence="4">Ribosomal protein</fullName>
    </recommendedName>
</protein>
<dbReference type="EMBL" id="CABIJS010000088">
    <property type="protein sequence ID" value="VUZ42210.1"/>
    <property type="molecule type" value="Genomic_DNA"/>
</dbReference>
<accession>A0A564Y4Q3</accession>
<dbReference type="GO" id="GO:0005840">
    <property type="term" value="C:ribosome"/>
    <property type="evidence" value="ECO:0007669"/>
    <property type="project" value="UniProtKB-KW"/>
</dbReference>
<keyword evidence="3 4" id="KW-0687">Ribonucleoprotein</keyword>
<dbReference type="InterPro" id="IPR016095">
    <property type="entry name" value="Ribosomal_uL1_3-a/b-sand"/>
</dbReference>
<dbReference type="GO" id="GO:1990904">
    <property type="term" value="C:ribonucleoprotein complex"/>
    <property type="evidence" value="ECO:0007669"/>
    <property type="project" value="UniProtKB-KW"/>
</dbReference>
<evidence type="ECO:0000313" key="6">
    <source>
        <dbReference type="Proteomes" id="UP000321570"/>
    </source>
</evidence>
<dbReference type="PANTHER" id="PTHR23105">
    <property type="entry name" value="RIBOSOMAL PROTEIN L7AE FAMILY MEMBER"/>
    <property type="match status" value="1"/>
</dbReference>
<evidence type="ECO:0000256" key="1">
    <source>
        <dbReference type="ARBA" id="ARBA00010531"/>
    </source>
</evidence>
<gene>
    <name evidence="5" type="ORF">WMSIL1_LOCUS2978</name>
</gene>
<dbReference type="Gene3D" id="3.30.190.20">
    <property type="match status" value="1"/>
</dbReference>
<comment type="similarity">
    <text evidence="1 4">Belongs to the universal ribosomal protein uL1 family.</text>
</comment>
<dbReference type="InterPro" id="IPR023673">
    <property type="entry name" value="Ribosomal_uL1_CS"/>
</dbReference>
<proteinExistence type="inferred from homology"/>
<keyword evidence="2 4" id="KW-0689">Ribosomal protein</keyword>
<name>A0A564Y4Q3_HYMDI</name>
<evidence type="ECO:0000313" key="5">
    <source>
        <dbReference type="EMBL" id="VUZ42210.1"/>
    </source>
</evidence>
<evidence type="ECO:0000256" key="2">
    <source>
        <dbReference type="ARBA" id="ARBA00022980"/>
    </source>
</evidence>
<dbReference type="CDD" id="cd00403">
    <property type="entry name" value="Ribosomal_L1"/>
    <property type="match status" value="1"/>
</dbReference>
<dbReference type="GO" id="GO:0003723">
    <property type="term" value="F:RNA binding"/>
    <property type="evidence" value="ECO:0007669"/>
    <property type="project" value="InterPro"/>
</dbReference>
<evidence type="ECO:0000256" key="4">
    <source>
        <dbReference type="RuleBase" id="RU000659"/>
    </source>
</evidence>
<sequence>MDVEELKKLNKDKKLVKNLSKSYGAFVASESIIRQIPRILGPGLNKAGKFPTVVSHQEPLVQKVEDIRATIKFQMKKVLCLGVAVGNVKMTKEQLQQNITLSINFLVSLLKKNWQNVRAVYIKSTMGPSHRLY</sequence>
<dbReference type="PROSITE" id="PS01199">
    <property type="entry name" value="RIBOSOMAL_L1"/>
    <property type="match status" value="1"/>
</dbReference>
<dbReference type="Gene3D" id="3.40.50.790">
    <property type="match status" value="1"/>
</dbReference>
<organism evidence="5 6">
    <name type="scientific">Hymenolepis diminuta</name>
    <name type="common">Rat tapeworm</name>
    <dbReference type="NCBI Taxonomy" id="6216"/>
    <lineage>
        <taxon>Eukaryota</taxon>
        <taxon>Metazoa</taxon>
        <taxon>Spiralia</taxon>
        <taxon>Lophotrochozoa</taxon>
        <taxon>Platyhelminthes</taxon>
        <taxon>Cestoda</taxon>
        <taxon>Eucestoda</taxon>
        <taxon>Cyclophyllidea</taxon>
        <taxon>Hymenolepididae</taxon>
        <taxon>Hymenolepis</taxon>
    </lineage>
</organism>
<dbReference type="InterPro" id="IPR050257">
    <property type="entry name" value="eL8/uL1-like"/>
</dbReference>
<keyword evidence="6" id="KW-1185">Reference proteome</keyword>
<dbReference type="Pfam" id="PF00687">
    <property type="entry name" value="Ribosomal_L1"/>
    <property type="match status" value="1"/>
</dbReference>
<reference evidence="5 6" key="1">
    <citation type="submission" date="2019-07" db="EMBL/GenBank/DDBJ databases">
        <authorList>
            <person name="Jastrzebski P J."/>
            <person name="Paukszto L."/>
            <person name="Jastrzebski P J."/>
        </authorList>
    </citation>
    <scope>NUCLEOTIDE SEQUENCE [LARGE SCALE GENOMIC DNA]</scope>
    <source>
        <strain evidence="5 6">WMS-il1</strain>
    </source>
</reference>
<dbReference type="Proteomes" id="UP000321570">
    <property type="component" value="Unassembled WGS sequence"/>
</dbReference>
<dbReference type="AlphaFoldDB" id="A0A564Y4Q3"/>